<dbReference type="Proteomes" id="UP000007797">
    <property type="component" value="Unassembled WGS sequence"/>
</dbReference>
<evidence type="ECO:0000256" key="1">
    <source>
        <dbReference type="SAM" id="Phobius"/>
    </source>
</evidence>
<name>F4Q2U1_CACFS</name>
<gene>
    <name evidence="2" type="ORF">DFA_07695</name>
</gene>
<keyword evidence="1" id="KW-1133">Transmembrane helix</keyword>
<dbReference type="RefSeq" id="XP_004355191.1">
    <property type="nucleotide sequence ID" value="XM_004355139.1"/>
</dbReference>
<dbReference type="KEGG" id="dfa:DFA_07695"/>
<feature type="transmembrane region" description="Helical" evidence="1">
    <location>
        <begin position="20"/>
        <end position="39"/>
    </location>
</feature>
<keyword evidence="1" id="KW-0812">Transmembrane</keyword>
<dbReference type="EMBL" id="GL883021">
    <property type="protein sequence ID" value="EGG16717.1"/>
    <property type="molecule type" value="Genomic_DNA"/>
</dbReference>
<reference evidence="3" key="1">
    <citation type="journal article" date="2011" name="Genome Res.">
        <title>Phylogeny-wide analysis of social amoeba genomes highlights ancient origins for complex intercellular communication.</title>
        <authorList>
            <person name="Heidel A.J."/>
            <person name="Lawal H.M."/>
            <person name="Felder M."/>
            <person name="Schilde C."/>
            <person name="Helps N.R."/>
            <person name="Tunggal B."/>
            <person name="Rivero F."/>
            <person name="John U."/>
            <person name="Schleicher M."/>
            <person name="Eichinger L."/>
            <person name="Platzer M."/>
            <person name="Noegel A.A."/>
            <person name="Schaap P."/>
            <person name="Gloeckner G."/>
        </authorList>
    </citation>
    <scope>NUCLEOTIDE SEQUENCE [LARGE SCALE GENOMIC DNA]</scope>
    <source>
        <strain evidence="3">SH3</strain>
    </source>
</reference>
<evidence type="ECO:0000313" key="2">
    <source>
        <dbReference type="EMBL" id="EGG16717.1"/>
    </source>
</evidence>
<protein>
    <submittedName>
        <fullName evidence="2">Uncharacterized protein</fullName>
    </submittedName>
</protein>
<dbReference type="GeneID" id="14869445"/>
<keyword evidence="1" id="KW-0472">Membrane</keyword>
<proteinExistence type="predicted"/>
<keyword evidence="3" id="KW-1185">Reference proteome</keyword>
<evidence type="ECO:0000313" key="3">
    <source>
        <dbReference type="Proteomes" id="UP000007797"/>
    </source>
</evidence>
<dbReference type="AlphaFoldDB" id="F4Q2U1"/>
<accession>F4Q2U1</accession>
<sequence length="74" mass="8700">MILCLLYLMSLIYRHHPMFFLLYLPCNAWSSFVLAYHPIPLEFKMKDDKALDVGYILATLQKFGLVDLGYAYIH</sequence>
<organism evidence="2 3">
    <name type="scientific">Cavenderia fasciculata</name>
    <name type="common">Slime mold</name>
    <name type="synonym">Dictyostelium fasciculatum</name>
    <dbReference type="NCBI Taxonomy" id="261658"/>
    <lineage>
        <taxon>Eukaryota</taxon>
        <taxon>Amoebozoa</taxon>
        <taxon>Evosea</taxon>
        <taxon>Eumycetozoa</taxon>
        <taxon>Dictyostelia</taxon>
        <taxon>Acytosteliales</taxon>
        <taxon>Cavenderiaceae</taxon>
        <taxon>Cavenderia</taxon>
    </lineage>
</organism>